<evidence type="ECO:0000256" key="1">
    <source>
        <dbReference type="SAM" id="Phobius"/>
    </source>
</evidence>
<keyword evidence="3" id="KW-1185">Reference proteome</keyword>
<keyword evidence="1" id="KW-0812">Transmembrane</keyword>
<keyword evidence="1" id="KW-0472">Membrane</keyword>
<reference evidence="2" key="1">
    <citation type="submission" date="2020-06" db="EMBL/GenBank/DDBJ databases">
        <title>WGS assembly of Ceratodon purpureus strain R40.</title>
        <authorList>
            <person name="Carey S.B."/>
            <person name="Jenkins J."/>
            <person name="Shu S."/>
            <person name="Lovell J.T."/>
            <person name="Sreedasyam A."/>
            <person name="Maumus F."/>
            <person name="Tiley G.P."/>
            <person name="Fernandez-Pozo N."/>
            <person name="Barry K."/>
            <person name="Chen C."/>
            <person name="Wang M."/>
            <person name="Lipzen A."/>
            <person name="Daum C."/>
            <person name="Saski C.A."/>
            <person name="Payton A.C."/>
            <person name="Mcbreen J.C."/>
            <person name="Conrad R.E."/>
            <person name="Kollar L.M."/>
            <person name="Olsson S."/>
            <person name="Huttunen S."/>
            <person name="Landis J.B."/>
            <person name="Wickett N.J."/>
            <person name="Johnson M.G."/>
            <person name="Rensing S.A."/>
            <person name="Grimwood J."/>
            <person name="Schmutz J."/>
            <person name="Mcdaniel S.F."/>
        </authorList>
    </citation>
    <scope>NUCLEOTIDE SEQUENCE</scope>
    <source>
        <strain evidence="2">R40</strain>
    </source>
</reference>
<comment type="caution">
    <text evidence="2">The sequence shown here is derived from an EMBL/GenBank/DDBJ whole genome shotgun (WGS) entry which is preliminary data.</text>
</comment>
<accession>A0A8T0I044</accession>
<evidence type="ECO:0000313" key="3">
    <source>
        <dbReference type="Proteomes" id="UP000822688"/>
    </source>
</evidence>
<name>A0A8T0I044_CERPU</name>
<proteinExistence type="predicted"/>
<sequence length="100" mass="11554">MLPILLVHVPDVNERYKWLTFTCCKNRIWNCYDSRNSDLLLSPLLILLSMHLYLETVLILFSHCCYFPRLTAIRAIIDVLPECRLLASCSVTLPDLTAVD</sequence>
<dbReference type="AlphaFoldDB" id="A0A8T0I044"/>
<feature type="transmembrane region" description="Helical" evidence="1">
    <location>
        <begin position="44"/>
        <end position="67"/>
    </location>
</feature>
<dbReference type="Proteomes" id="UP000822688">
    <property type="component" value="Chromosome 5"/>
</dbReference>
<evidence type="ECO:0000313" key="2">
    <source>
        <dbReference type="EMBL" id="KAG0576794.1"/>
    </source>
</evidence>
<organism evidence="2 3">
    <name type="scientific">Ceratodon purpureus</name>
    <name type="common">Fire moss</name>
    <name type="synonym">Dicranum purpureum</name>
    <dbReference type="NCBI Taxonomy" id="3225"/>
    <lineage>
        <taxon>Eukaryota</taxon>
        <taxon>Viridiplantae</taxon>
        <taxon>Streptophyta</taxon>
        <taxon>Embryophyta</taxon>
        <taxon>Bryophyta</taxon>
        <taxon>Bryophytina</taxon>
        <taxon>Bryopsida</taxon>
        <taxon>Dicranidae</taxon>
        <taxon>Pseudoditrichales</taxon>
        <taxon>Ditrichaceae</taxon>
        <taxon>Ceratodon</taxon>
    </lineage>
</organism>
<dbReference type="EMBL" id="CM026425">
    <property type="protein sequence ID" value="KAG0576794.1"/>
    <property type="molecule type" value="Genomic_DNA"/>
</dbReference>
<protein>
    <submittedName>
        <fullName evidence="2">Uncharacterized protein</fullName>
    </submittedName>
</protein>
<keyword evidence="1" id="KW-1133">Transmembrane helix</keyword>
<gene>
    <name evidence="2" type="ORF">KC19_5G108100</name>
</gene>